<dbReference type="GO" id="GO:0005125">
    <property type="term" value="F:cytokine activity"/>
    <property type="evidence" value="ECO:0007669"/>
    <property type="project" value="UniProtKB-KW"/>
</dbReference>
<dbReference type="PANTHER" id="PTHR21353:SF6">
    <property type="match status" value="1"/>
</dbReference>
<dbReference type="PANTHER" id="PTHR21353">
    <property type="match status" value="1"/>
</dbReference>
<evidence type="ECO:0000313" key="7">
    <source>
        <dbReference type="Proteomes" id="UP000838412"/>
    </source>
</evidence>
<protein>
    <submittedName>
        <fullName evidence="6">Hypp1914 protein</fullName>
    </submittedName>
</protein>
<feature type="signal peptide" evidence="5">
    <location>
        <begin position="1"/>
        <end position="35"/>
    </location>
</feature>
<comment type="subcellular location">
    <subcellularLocation>
        <location evidence="1">Secreted</location>
    </subcellularLocation>
</comment>
<evidence type="ECO:0000256" key="4">
    <source>
        <dbReference type="ARBA" id="ARBA00022525"/>
    </source>
</evidence>
<keyword evidence="3" id="KW-0202">Cytokine</keyword>
<dbReference type="InterPro" id="IPR010681">
    <property type="entry name" value="PRF/CT"/>
</dbReference>
<evidence type="ECO:0000256" key="1">
    <source>
        <dbReference type="ARBA" id="ARBA00004613"/>
    </source>
</evidence>
<organism evidence="6 7">
    <name type="scientific">Branchiostoma lanceolatum</name>
    <name type="common">Common lancelet</name>
    <name type="synonym">Amphioxus lanceolatum</name>
    <dbReference type="NCBI Taxonomy" id="7740"/>
    <lineage>
        <taxon>Eukaryota</taxon>
        <taxon>Metazoa</taxon>
        <taxon>Chordata</taxon>
        <taxon>Cephalochordata</taxon>
        <taxon>Leptocardii</taxon>
        <taxon>Amphioxiformes</taxon>
        <taxon>Branchiostomatidae</taxon>
        <taxon>Branchiostoma</taxon>
    </lineage>
</organism>
<accession>A0A8J9ZLV8</accession>
<dbReference type="GO" id="GO:0005615">
    <property type="term" value="C:extracellular space"/>
    <property type="evidence" value="ECO:0007669"/>
    <property type="project" value="UniProtKB-KW"/>
</dbReference>
<name>A0A8J9ZLV8_BRALA</name>
<reference evidence="6" key="1">
    <citation type="submission" date="2022-01" db="EMBL/GenBank/DDBJ databases">
        <authorList>
            <person name="Braso-Vives M."/>
        </authorList>
    </citation>
    <scope>NUCLEOTIDE SEQUENCE</scope>
</reference>
<evidence type="ECO:0000256" key="2">
    <source>
        <dbReference type="ARBA" id="ARBA00007432"/>
    </source>
</evidence>
<feature type="chain" id="PRO_5035463002" evidence="5">
    <location>
        <begin position="36"/>
        <end position="226"/>
    </location>
</feature>
<dbReference type="Gene3D" id="1.20.1250.10">
    <property type="match status" value="1"/>
</dbReference>
<dbReference type="OrthoDB" id="10032623at2759"/>
<dbReference type="AlphaFoldDB" id="A0A8J9ZLV8"/>
<evidence type="ECO:0000313" key="6">
    <source>
        <dbReference type="EMBL" id="CAH1257873.1"/>
    </source>
</evidence>
<dbReference type="EMBL" id="OV696688">
    <property type="protein sequence ID" value="CAH1257873.1"/>
    <property type="molecule type" value="Genomic_DNA"/>
</dbReference>
<dbReference type="SUPFAM" id="SSF47266">
    <property type="entry name" value="4-helical cytokines"/>
    <property type="match status" value="1"/>
</dbReference>
<proteinExistence type="inferred from homology"/>
<comment type="similarity">
    <text evidence="2">Belongs to the IL-6 superfamily.</text>
</comment>
<evidence type="ECO:0000256" key="5">
    <source>
        <dbReference type="SAM" id="SignalP"/>
    </source>
</evidence>
<dbReference type="FunFam" id="1.20.1250.10:FF:000075">
    <property type="entry name" value="Uncharacterized protein"/>
    <property type="match status" value="1"/>
</dbReference>
<evidence type="ECO:0000256" key="3">
    <source>
        <dbReference type="ARBA" id="ARBA00022514"/>
    </source>
</evidence>
<keyword evidence="7" id="KW-1185">Reference proteome</keyword>
<dbReference type="Proteomes" id="UP000838412">
    <property type="component" value="Chromosome 3"/>
</dbReference>
<keyword evidence="5" id="KW-0732">Signal</keyword>
<dbReference type="InterPro" id="IPR009079">
    <property type="entry name" value="4_helix_cytokine-like_core"/>
</dbReference>
<keyword evidence="4" id="KW-0964">Secreted</keyword>
<sequence length="226" mass="25775">MGPAFNNFLSTTSTRAHVMKIIAVVLILTFHGTSAGPIPATSSDFPVQTPLEVITNARTLTRRLHEKATTAYNAFIEDEFKGDYGYCAEQITWDELVDVRMTAIEWRQMEDEERLQRLRRDLQVYGLYLQEVKLDELDKDGHTDTADKVEEAVHQLNGLMTAIAVTNNVLGFTSPSDVSEITSTNLRDPPNEYARSLRDCVVLREFKSLVYRVHRDFTVLASKYRR</sequence>
<gene>
    <name evidence="6" type="primary">Hypp1914</name>
    <name evidence="6" type="ORF">BLAG_LOCUS15636</name>
</gene>